<evidence type="ECO:0000313" key="5">
    <source>
        <dbReference type="Proteomes" id="UP000029868"/>
    </source>
</evidence>
<dbReference type="InterPro" id="IPR020845">
    <property type="entry name" value="AMP-binding_CS"/>
</dbReference>
<reference evidence="4 5" key="1">
    <citation type="submission" date="2014-08" db="EMBL/GenBank/DDBJ databases">
        <title>Genomic and Phenotypic Diversity of Colwellia psychrerythraea strains from Disparate Marine Basins.</title>
        <authorList>
            <person name="Techtmann S.M."/>
            <person name="Stelling S.C."/>
            <person name="Utturkar S.M."/>
            <person name="Alshibli N."/>
            <person name="Harris A."/>
            <person name="Brown S.D."/>
            <person name="Hazen T.C."/>
        </authorList>
    </citation>
    <scope>NUCLEOTIDE SEQUENCE [LARGE SCALE GENOMIC DNA]</scope>
    <source>
        <strain evidence="4 5">GAB14E</strain>
    </source>
</reference>
<evidence type="ECO:0000256" key="1">
    <source>
        <dbReference type="ARBA" id="ARBA00006432"/>
    </source>
</evidence>
<dbReference type="Gene3D" id="3.30.300.30">
    <property type="match status" value="1"/>
</dbReference>
<dbReference type="AlphaFoldDB" id="A0A099KTY8"/>
<dbReference type="OrthoDB" id="9803968at2"/>
<dbReference type="PANTHER" id="PTHR43201">
    <property type="entry name" value="ACYL-COA SYNTHETASE"/>
    <property type="match status" value="1"/>
</dbReference>
<dbReference type="InterPro" id="IPR045851">
    <property type="entry name" value="AMP-bd_C_sf"/>
</dbReference>
<keyword evidence="2 4" id="KW-0436">Ligase</keyword>
<evidence type="ECO:0000256" key="2">
    <source>
        <dbReference type="ARBA" id="ARBA00022598"/>
    </source>
</evidence>
<dbReference type="Pfam" id="PF00501">
    <property type="entry name" value="AMP-binding"/>
    <property type="match status" value="1"/>
</dbReference>
<dbReference type="EC" id="6.2.1.3" evidence="4"/>
<sequence length="516" mass="56472">MEKLFTALESRARNYPEKKALISSDGNTQTILSNQELLDNITSTAAFLEKETVKCIGLFLDNSSQWIICDLAAAKLGITLVPIPMFFTKSQVGHLVTSAGVEAIITLSLMKNILQSNQLLKLDNTETILPLENTLMLRIVTKEFTDKKHDLANSIKITYTSGSTGEPKGVCLSAQNIGAVCEGIETSMKLMPSCNHLCVLPLATLLENVAGVYVCLMHGGVVITEPLAALGFMSNAEFDISKLLAKIDFYQVGSIIILPQMLTLLVNSFDEIELKQHSIKQSISKQYPRKQCSNLQFIAVGGGKSSKQVIKQANSLGLPVFEGYGLSECGSVVSLNLPQQQKIGSVGKPLPHVCVVISEDGEIIIEGQTMLGYLGELEQTLPRIYTGDLGYIDEDGYIFVSGRKNNKIISSFGRNISPEWVEASLSSAPVIAQIAVFGEARPSLSAVVFSTCQDTVQIEAAIKECNEFLPDYAQVQQWILAEQPFTPNNNLLTHNGRLKRLNIAKLYQEKLDDIYT</sequence>
<dbReference type="GO" id="GO:0004467">
    <property type="term" value="F:long-chain fatty acid-CoA ligase activity"/>
    <property type="evidence" value="ECO:0007669"/>
    <property type="project" value="UniProtKB-EC"/>
</dbReference>
<dbReference type="RefSeq" id="WP_033082211.1">
    <property type="nucleotide sequence ID" value="NZ_JQEC01000021.1"/>
</dbReference>
<dbReference type="Gene3D" id="3.40.50.12780">
    <property type="entry name" value="N-terminal domain of ligase-like"/>
    <property type="match status" value="1"/>
</dbReference>
<dbReference type="PROSITE" id="PS00455">
    <property type="entry name" value="AMP_BINDING"/>
    <property type="match status" value="1"/>
</dbReference>
<dbReference type="GO" id="GO:0031956">
    <property type="term" value="F:medium-chain fatty acid-CoA ligase activity"/>
    <property type="evidence" value="ECO:0007669"/>
    <property type="project" value="TreeGrafter"/>
</dbReference>
<feature type="domain" description="AMP-dependent synthetase/ligase" evidence="3">
    <location>
        <begin position="8"/>
        <end position="373"/>
    </location>
</feature>
<protein>
    <submittedName>
        <fullName evidence="4">Long-chain-fatty-acid--CoA ligase</fullName>
        <ecNumber evidence="4">6.2.1.3</ecNumber>
    </submittedName>
</protein>
<dbReference type="InterPro" id="IPR000873">
    <property type="entry name" value="AMP-dep_synth/lig_dom"/>
</dbReference>
<comment type="similarity">
    <text evidence="1">Belongs to the ATP-dependent AMP-binding enzyme family.</text>
</comment>
<comment type="caution">
    <text evidence="4">The sequence shown here is derived from an EMBL/GenBank/DDBJ whole genome shotgun (WGS) entry which is preliminary data.</text>
</comment>
<dbReference type="PATRIC" id="fig|28229.3.peg.2196"/>
<dbReference type="Proteomes" id="UP000029868">
    <property type="component" value="Unassembled WGS sequence"/>
</dbReference>
<accession>A0A099KTY8</accession>
<dbReference type="Pfam" id="PF23562">
    <property type="entry name" value="AMP-binding_C_3"/>
    <property type="match status" value="1"/>
</dbReference>
<proteinExistence type="inferred from homology"/>
<name>A0A099KTY8_COLPS</name>
<dbReference type="PANTHER" id="PTHR43201:SF5">
    <property type="entry name" value="MEDIUM-CHAIN ACYL-COA LIGASE ACSF2, MITOCHONDRIAL"/>
    <property type="match status" value="1"/>
</dbReference>
<evidence type="ECO:0000313" key="4">
    <source>
        <dbReference type="EMBL" id="KGJ94021.1"/>
    </source>
</evidence>
<dbReference type="InterPro" id="IPR042099">
    <property type="entry name" value="ANL_N_sf"/>
</dbReference>
<organism evidence="4 5">
    <name type="scientific">Colwellia psychrerythraea</name>
    <name type="common">Vibrio psychroerythus</name>
    <dbReference type="NCBI Taxonomy" id="28229"/>
    <lineage>
        <taxon>Bacteria</taxon>
        <taxon>Pseudomonadati</taxon>
        <taxon>Pseudomonadota</taxon>
        <taxon>Gammaproteobacteria</taxon>
        <taxon>Alteromonadales</taxon>
        <taxon>Colwelliaceae</taxon>
        <taxon>Colwellia</taxon>
    </lineage>
</organism>
<gene>
    <name evidence="4" type="ORF">GAB14E_2576</name>
</gene>
<evidence type="ECO:0000259" key="3">
    <source>
        <dbReference type="Pfam" id="PF00501"/>
    </source>
</evidence>
<dbReference type="EMBL" id="JQEC01000021">
    <property type="protein sequence ID" value="KGJ94021.1"/>
    <property type="molecule type" value="Genomic_DNA"/>
</dbReference>
<dbReference type="SUPFAM" id="SSF56801">
    <property type="entry name" value="Acetyl-CoA synthetase-like"/>
    <property type="match status" value="1"/>
</dbReference>